<name>A0A8K0C6R1_IGNLU</name>
<keyword evidence="2" id="KW-1185">Reference proteome</keyword>
<comment type="caution">
    <text evidence="1">The sequence shown here is derived from an EMBL/GenBank/DDBJ whole genome shotgun (WGS) entry which is preliminary data.</text>
</comment>
<gene>
    <name evidence="1" type="ORF">ILUMI_26314</name>
</gene>
<dbReference type="Pfam" id="PF02958">
    <property type="entry name" value="EcKL"/>
    <property type="match status" value="1"/>
</dbReference>
<dbReference type="PANTHER" id="PTHR11012:SF48">
    <property type="entry name" value="CHK KINASE-LIKE DOMAIN-CONTAINING PROTEIN-RELATED"/>
    <property type="match status" value="1"/>
</dbReference>
<dbReference type="InterPro" id="IPR004119">
    <property type="entry name" value="EcKL"/>
</dbReference>
<dbReference type="SUPFAM" id="SSF56112">
    <property type="entry name" value="Protein kinase-like (PK-like)"/>
    <property type="match status" value="1"/>
</dbReference>
<evidence type="ECO:0000313" key="2">
    <source>
        <dbReference type="Proteomes" id="UP000801492"/>
    </source>
</evidence>
<proteinExistence type="predicted"/>
<dbReference type="AlphaFoldDB" id="A0A8K0C6R1"/>
<dbReference type="OrthoDB" id="190089at2759"/>
<dbReference type="PANTHER" id="PTHR11012">
    <property type="entry name" value="PROTEIN KINASE-LIKE DOMAIN-CONTAINING"/>
    <property type="match status" value="1"/>
</dbReference>
<dbReference type="InterPro" id="IPR011009">
    <property type="entry name" value="Kinase-like_dom_sf"/>
</dbReference>
<accession>A0A8K0C6R1</accession>
<protein>
    <submittedName>
        <fullName evidence="1">Uncharacterized protein</fullName>
    </submittedName>
</protein>
<reference evidence="1" key="1">
    <citation type="submission" date="2019-08" db="EMBL/GenBank/DDBJ databases">
        <title>The genome of the North American firefly Photinus pyralis.</title>
        <authorList>
            <consortium name="Photinus pyralis genome working group"/>
            <person name="Fallon T.R."/>
            <person name="Sander Lower S.E."/>
            <person name="Weng J.-K."/>
        </authorList>
    </citation>
    <scope>NUCLEOTIDE SEQUENCE</scope>
    <source>
        <strain evidence="1">TRF0915ILg1</strain>
        <tissue evidence="1">Whole body</tissue>
    </source>
</reference>
<evidence type="ECO:0000313" key="1">
    <source>
        <dbReference type="EMBL" id="KAF2879857.1"/>
    </source>
</evidence>
<dbReference type="EMBL" id="VTPC01091064">
    <property type="protein sequence ID" value="KAF2879857.1"/>
    <property type="molecule type" value="Genomic_DNA"/>
</dbReference>
<sequence length="216" mass="25433">MYPNLSKSHFPKNEDLRGFAGILSIFRNVWSNGDLWAKNIMVKYENDVLINCKVFDFQLQRYNPPAHDAVYMVNETTTKSERCQYLKEYLAYYYQELSSELAKFGLDINNIVNKEDFDKSCKLAMPVIKLSKALYRSLCAMSAETYRKLTSEPDLYDKLTFEDRTEFVTNLFKTEKCYKEEMTTLLEDLRDLLINKNIAPEFTTAEYNLLEFLNNK</sequence>
<organism evidence="1 2">
    <name type="scientific">Ignelater luminosus</name>
    <name type="common">Cucubano</name>
    <name type="synonym">Pyrophorus luminosus</name>
    <dbReference type="NCBI Taxonomy" id="2038154"/>
    <lineage>
        <taxon>Eukaryota</taxon>
        <taxon>Metazoa</taxon>
        <taxon>Ecdysozoa</taxon>
        <taxon>Arthropoda</taxon>
        <taxon>Hexapoda</taxon>
        <taxon>Insecta</taxon>
        <taxon>Pterygota</taxon>
        <taxon>Neoptera</taxon>
        <taxon>Endopterygota</taxon>
        <taxon>Coleoptera</taxon>
        <taxon>Polyphaga</taxon>
        <taxon>Elateriformia</taxon>
        <taxon>Elateroidea</taxon>
        <taxon>Elateridae</taxon>
        <taxon>Agrypninae</taxon>
        <taxon>Pyrophorini</taxon>
        <taxon>Ignelater</taxon>
    </lineage>
</organism>
<dbReference type="Proteomes" id="UP000801492">
    <property type="component" value="Unassembled WGS sequence"/>
</dbReference>